<dbReference type="EMBL" id="MN740137">
    <property type="protein sequence ID" value="QHT89224.1"/>
    <property type="molecule type" value="Genomic_DNA"/>
</dbReference>
<evidence type="ECO:0008006" key="2">
    <source>
        <dbReference type="Google" id="ProtNLM"/>
    </source>
</evidence>
<dbReference type="AlphaFoldDB" id="A0A6C0I8F2"/>
<protein>
    <recommendedName>
        <fullName evidence="2">ATP-grasp domain-containing protein</fullName>
    </recommendedName>
</protein>
<evidence type="ECO:0000313" key="1">
    <source>
        <dbReference type="EMBL" id="QHT89224.1"/>
    </source>
</evidence>
<organism evidence="1">
    <name type="scientific">viral metagenome</name>
    <dbReference type="NCBI Taxonomy" id="1070528"/>
    <lineage>
        <taxon>unclassified sequences</taxon>
        <taxon>metagenomes</taxon>
        <taxon>organismal metagenomes</taxon>
    </lineage>
</organism>
<sequence length="369" mass="43018">MVVKIGIVLNYKNAEKKKDELLNVNSRSMDWLSLANNKEYSKFCIKKNRRKFIPADVAIGVYLTGKYPDQVIIDYITPDEISTRRFKQNDIVFVIIYDLLEAFHLSDRLKFLKYKLALKNSNNVYPPYEYQKFINNKCTYYKYLSKKNIPVAPTYCITRQKWFLKNPDNYVNNLVAKIKHNKWESIVAKPVYGQESLDFAKFMGIAKKKVQLKNYLTRNVPKYKSIVLQEYIKGFDKNNPEIRMYFINGKYMYSIVTTNYRIGPPVQENGTYKIPSKNWSYLRQLSQSVMDSLPKLDLPGDFKSPILTRIDIGSGLEGVPYGYFVNEIEFVPSLYIEDQKNPVIEAIGESLLQVADVYSKRTGKVNVTF</sequence>
<reference evidence="1" key="1">
    <citation type="journal article" date="2020" name="Nature">
        <title>Giant virus diversity and host interactions through global metagenomics.</title>
        <authorList>
            <person name="Schulz F."/>
            <person name="Roux S."/>
            <person name="Paez-Espino D."/>
            <person name="Jungbluth S."/>
            <person name="Walsh D.A."/>
            <person name="Denef V.J."/>
            <person name="McMahon K.D."/>
            <person name="Konstantinidis K.T."/>
            <person name="Eloe-Fadrosh E.A."/>
            <person name="Kyrpides N.C."/>
            <person name="Woyke T."/>
        </authorList>
    </citation>
    <scope>NUCLEOTIDE SEQUENCE</scope>
    <source>
        <strain evidence="1">GVMAG-M-3300023184-53</strain>
    </source>
</reference>
<proteinExistence type="predicted"/>
<dbReference type="SUPFAM" id="SSF56059">
    <property type="entry name" value="Glutathione synthetase ATP-binding domain-like"/>
    <property type="match status" value="1"/>
</dbReference>
<name>A0A6C0I8F2_9ZZZZ</name>
<accession>A0A6C0I8F2</accession>